<evidence type="ECO:0000259" key="7">
    <source>
        <dbReference type="Pfam" id="PF18962"/>
    </source>
</evidence>
<keyword evidence="8" id="KW-0255">Endonuclease</keyword>
<keyword evidence="3 6" id="KW-0732">Signal</keyword>
<feature type="chain" id="PRO_5010877942" evidence="6">
    <location>
        <begin position="20"/>
        <end position="657"/>
    </location>
</feature>
<dbReference type="GO" id="GO:0004519">
    <property type="term" value="F:endonuclease activity"/>
    <property type="evidence" value="ECO:0007669"/>
    <property type="project" value="UniProtKB-KW"/>
</dbReference>
<dbReference type="STRING" id="331648.BST97_04275"/>
<keyword evidence="9" id="KW-1185">Reference proteome</keyword>
<feature type="domain" description="Secretion system C-terminal sorting" evidence="7">
    <location>
        <begin position="588"/>
        <end position="653"/>
    </location>
</feature>
<organism evidence="8 9">
    <name type="scientific">Nonlabens spongiae</name>
    <dbReference type="NCBI Taxonomy" id="331648"/>
    <lineage>
        <taxon>Bacteria</taxon>
        <taxon>Pseudomonadati</taxon>
        <taxon>Bacteroidota</taxon>
        <taxon>Flavobacteriia</taxon>
        <taxon>Flavobacteriales</taxon>
        <taxon>Flavobacteriaceae</taxon>
        <taxon>Nonlabens</taxon>
    </lineage>
</organism>
<dbReference type="SUPFAM" id="SSF141072">
    <property type="entry name" value="CalX-like"/>
    <property type="match status" value="1"/>
</dbReference>
<dbReference type="PANTHER" id="PTHR33607:SF2">
    <property type="entry name" value="ENDONUCLEASE-1"/>
    <property type="match status" value="1"/>
</dbReference>
<dbReference type="OrthoDB" id="5485925at2"/>
<keyword evidence="4" id="KW-0378">Hydrolase</keyword>
<feature type="signal peptide" evidence="6">
    <location>
        <begin position="1"/>
        <end position="19"/>
    </location>
</feature>
<dbReference type="Pfam" id="PF04231">
    <property type="entry name" value="Endonuclease_1"/>
    <property type="match status" value="2"/>
</dbReference>
<dbReference type="RefSeq" id="WP_085768158.1">
    <property type="nucleotide sequence ID" value="NZ_CP019344.1"/>
</dbReference>
<comment type="similarity">
    <text evidence="1">Belongs to the EndA/NucM nuclease family.</text>
</comment>
<dbReference type="InterPro" id="IPR007346">
    <property type="entry name" value="Endonuclease-I"/>
</dbReference>
<sequence>MMKIWTLAVLLLGSAFAKAQIVINELDADTESTDTLEFIELKTDNPFESLDGYIMVLFNGSSSTTTGQGRAYFVEDLDGLTSDENGLVVIGMPRVSPVPERIFFNDNFQNGADAVGIYLGEPADFPEGNSFATTTNLIDALVYDTSDPDNQNLLNLLGESVQYNENENGNKDFESLQRKNDGTYEAKVPTPFSLNDAVGLSYVGVGYATSTDEITEGQSFDITFTLTEVQPQDLVLNFTLDNGGYDSSDYTGATQVTILANTLSTTLTFNTIDDSLDEGDEFLQINIQNNLPQGFKRLNDNEQVLVIDNDFVVASYGTPLNPTYGIVASTAPSNYYDSLDGLSGQALGDEITAIIADPSRARIHTYSDVTDILKEADKSPLNSNQVWLMYTEQQRPIRDFQDSGGSSVGLWNREHIYPRSRGDFFGIEYDDIADGINVFTESRADSLRHGYSDAHHLRATDGPENSSRGNSDYPEYNGPAGSQGSWHGDVARALFYMDLRYNGLDLVNGNPSDSTVGQLGDLATLIQWHRDDPADDFEMNRNNVIFNWQNNRNPFIDIPELAEFIYGNQSGQTFTLSNATESLVRFTLYPNPSHRSFKIDGLEDRAELVIFDLAGRKVLNKSVGDNQLIHHNLPAGSYLINIISVDSRATLKLQVAR</sequence>
<dbReference type="InterPro" id="IPR026444">
    <property type="entry name" value="Secre_tail"/>
</dbReference>
<dbReference type="Gene3D" id="2.60.40.2030">
    <property type="match status" value="1"/>
</dbReference>
<gene>
    <name evidence="8" type="ORF">BST97_04275</name>
</gene>
<name>A0A1W6MP34_9FLAO</name>
<protein>
    <submittedName>
        <fullName evidence="8">Endonuclease I</fullName>
    </submittedName>
</protein>
<dbReference type="NCBIfam" id="TIGR04183">
    <property type="entry name" value="Por_Secre_tail"/>
    <property type="match status" value="1"/>
</dbReference>
<dbReference type="GO" id="GO:0016787">
    <property type="term" value="F:hydrolase activity"/>
    <property type="evidence" value="ECO:0007669"/>
    <property type="project" value="UniProtKB-KW"/>
</dbReference>
<evidence type="ECO:0000256" key="6">
    <source>
        <dbReference type="SAM" id="SignalP"/>
    </source>
</evidence>
<dbReference type="InterPro" id="IPR044925">
    <property type="entry name" value="His-Me_finger_sf"/>
</dbReference>
<keyword evidence="2" id="KW-0540">Nuclease</keyword>
<evidence type="ECO:0000256" key="5">
    <source>
        <dbReference type="SAM" id="MobiDB-lite"/>
    </source>
</evidence>
<evidence type="ECO:0000313" key="8">
    <source>
        <dbReference type="EMBL" id="ARN79374.1"/>
    </source>
</evidence>
<reference evidence="8 9" key="1">
    <citation type="submission" date="2016-11" db="EMBL/GenBank/DDBJ databases">
        <title>Trade-off between light-utilization and light-protection in marine flavobacteria.</title>
        <authorList>
            <person name="Kumagai Y."/>
        </authorList>
    </citation>
    <scope>NUCLEOTIDE SEQUENCE [LARGE SCALE GENOMIC DNA]</scope>
    <source>
        <strain evidence="8 9">JCM 13191</strain>
    </source>
</reference>
<dbReference type="InterPro" id="IPR038081">
    <property type="entry name" value="CalX-like_sf"/>
</dbReference>
<dbReference type="Pfam" id="PF18962">
    <property type="entry name" value="Por_Secre_tail"/>
    <property type="match status" value="1"/>
</dbReference>
<proteinExistence type="inferred from homology"/>
<evidence type="ECO:0000256" key="4">
    <source>
        <dbReference type="ARBA" id="ARBA00022801"/>
    </source>
</evidence>
<evidence type="ECO:0000256" key="1">
    <source>
        <dbReference type="ARBA" id="ARBA00006429"/>
    </source>
</evidence>
<dbReference type="AlphaFoldDB" id="A0A1W6MP34"/>
<dbReference type="SUPFAM" id="SSF54060">
    <property type="entry name" value="His-Me finger endonucleases"/>
    <property type="match status" value="1"/>
</dbReference>
<feature type="region of interest" description="Disordered" evidence="5">
    <location>
        <begin position="454"/>
        <end position="484"/>
    </location>
</feature>
<dbReference type="EMBL" id="CP019344">
    <property type="protein sequence ID" value="ARN79374.1"/>
    <property type="molecule type" value="Genomic_DNA"/>
</dbReference>
<evidence type="ECO:0000256" key="3">
    <source>
        <dbReference type="ARBA" id="ARBA00022729"/>
    </source>
</evidence>
<evidence type="ECO:0000256" key="2">
    <source>
        <dbReference type="ARBA" id="ARBA00022722"/>
    </source>
</evidence>
<dbReference type="Proteomes" id="UP000193431">
    <property type="component" value="Chromosome"/>
</dbReference>
<dbReference type="PANTHER" id="PTHR33607">
    <property type="entry name" value="ENDONUCLEASE-1"/>
    <property type="match status" value="1"/>
</dbReference>
<accession>A0A1W6MP34</accession>
<evidence type="ECO:0000313" key="9">
    <source>
        <dbReference type="Proteomes" id="UP000193431"/>
    </source>
</evidence>